<dbReference type="Proteomes" id="UP000324222">
    <property type="component" value="Unassembled WGS sequence"/>
</dbReference>
<comment type="caution">
    <text evidence="3">The sequence shown here is derived from an EMBL/GenBank/DDBJ whole genome shotgun (WGS) entry which is preliminary data.</text>
</comment>
<feature type="compositionally biased region" description="Low complexity" evidence="1">
    <location>
        <begin position="17"/>
        <end position="27"/>
    </location>
</feature>
<keyword evidence="2" id="KW-0812">Transmembrane</keyword>
<evidence type="ECO:0000256" key="2">
    <source>
        <dbReference type="SAM" id="Phobius"/>
    </source>
</evidence>
<keyword evidence="2" id="KW-0472">Membrane</keyword>
<organism evidence="3 4">
    <name type="scientific">Portunus trituberculatus</name>
    <name type="common">Swimming crab</name>
    <name type="synonym">Neptunus trituberculatus</name>
    <dbReference type="NCBI Taxonomy" id="210409"/>
    <lineage>
        <taxon>Eukaryota</taxon>
        <taxon>Metazoa</taxon>
        <taxon>Ecdysozoa</taxon>
        <taxon>Arthropoda</taxon>
        <taxon>Crustacea</taxon>
        <taxon>Multicrustacea</taxon>
        <taxon>Malacostraca</taxon>
        <taxon>Eumalacostraca</taxon>
        <taxon>Eucarida</taxon>
        <taxon>Decapoda</taxon>
        <taxon>Pleocyemata</taxon>
        <taxon>Brachyura</taxon>
        <taxon>Eubrachyura</taxon>
        <taxon>Portunoidea</taxon>
        <taxon>Portunidae</taxon>
        <taxon>Portuninae</taxon>
        <taxon>Portunus</taxon>
    </lineage>
</organism>
<keyword evidence="4" id="KW-1185">Reference proteome</keyword>
<keyword evidence="2" id="KW-1133">Transmembrane helix</keyword>
<evidence type="ECO:0000313" key="3">
    <source>
        <dbReference type="EMBL" id="MPC22528.1"/>
    </source>
</evidence>
<accession>A0A5B7DM68</accession>
<reference evidence="3 4" key="1">
    <citation type="submission" date="2019-05" db="EMBL/GenBank/DDBJ databases">
        <title>Another draft genome of Portunus trituberculatus and its Hox gene families provides insights of decapod evolution.</title>
        <authorList>
            <person name="Jeong J.-H."/>
            <person name="Song I."/>
            <person name="Kim S."/>
            <person name="Choi T."/>
            <person name="Kim D."/>
            <person name="Ryu S."/>
            <person name="Kim W."/>
        </authorList>
    </citation>
    <scope>NUCLEOTIDE SEQUENCE [LARGE SCALE GENOMIC DNA]</scope>
    <source>
        <tissue evidence="3">Muscle</tissue>
    </source>
</reference>
<gene>
    <name evidence="3" type="ORF">E2C01_015544</name>
</gene>
<feature type="region of interest" description="Disordered" evidence="1">
    <location>
        <begin position="1"/>
        <end position="30"/>
    </location>
</feature>
<dbReference type="EMBL" id="VSRR010001097">
    <property type="protein sequence ID" value="MPC22528.1"/>
    <property type="molecule type" value="Genomic_DNA"/>
</dbReference>
<dbReference type="AlphaFoldDB" id="A0A5B7DM68"/>
<name>A0A5B7DM68_PORTR</name>
<feature type="transmembrane region" description="Helical" evidence="2">
    <location>
        <begin position="40"/>
        <end position="61"/>
    </location>
</feature>
<evidence type="ECO:0000256" key="1">
    <source>
        <dbReference type="SAM" id="MobiDB-lite"/>
    </source>
</evidence>
<evidence type="ECO:0000313" key="4">
    <source>
        <dbReference type="Proteomes" id="UP000324222"/>
    </source>
</evidence>
<proteinExistence type="predicted"/>
<sequence length="153" mass="15387">MGSSGSYASSLERLPEGMGSSSSSGDGALMGGDGVSRRGAAVLHVTLAPVVGVVVVVVVVLEKERREVTMLGIGLGPSTSSFFLGCVAGNGSLGSGGAVMGRVLGVVVVLASDNMEATLVYSAEANTHSPDNQHCGTSNNTRYLLETCHSDGE</sequence>
<protein>
    <submittedName>
        <fullName evidence="3">Uncharacterized protein</fullName>
    </submittedName>
</protein>